<keyword evidence="3" id="KW-1185">Reference proteome</keyword>
<dbReference type="GeneID" id="22914555"/>
<dbReference type="EMBL" id="AFNH02000971">
    <property type="protein sequence ID" value="EZG47985.1"/>
    <property type="molecule type" value="Genomic_DNA"/>
</dbReference>
<feature type="compositionally biased region" description="Basic and acidic residues" evidence="1">
    <location>
        <begin position="509"/>
        <end position="550"/>
    </location>
</feature>
<dbReference type="VEuPathDB" id="CryptoDB:GNI_130120"/>
<dbReference type="Proteomes" id="UP000019763">
    <property type="component" value="Unassembled WGS sequence"/>
</dbReference>
<dbReference type="AlphaFoldDB" id="A0A023B1I8"/>
<organism evidence="2 3">
    <name type="scientific">Gregarina niphandrodes</name>
    <name type="common">Septate eugregarine</name>
    <dbReference type="NCBI Taxonomy" id="110365"/>
    <lineage>
        <taxon>Eukaryota</taxon>
        <taxon>Sar</taxon>
        <taxon>Alveolata</taxon>
        <taxon>Apicomplexa</taxon>
        <taxon>Conoidasida</taxon>
        <taxon>Gregarinasina</taxon>
        <taxon>Eugregarinorida</taxon>
        <taxon>Gregarinidae</taxon>
        <taxon>Gregarina</taxon>
    </lineage>
</organism>
<evidence type="ECO:0000313" key="3">
    <source>
        <dbReference type="Proteomes" id="UP000019763"/>
    </source>
</evidence>
<feature type="region of interest" description="Disordered" evidence="1">
    <location>
        <begin position="495"/>
        <end position="555"/>
    </location>
</feature>
<protein>
    <submittedName>
        <fullName evidence="2">Uncharacterized protein</fullName>
    </submittedName>
</protein>
<proteinExistence type="predicted"/>
<sequence length="831" mass="90678">MLGLLSRRRVTSGFLPWLSTVVVCPGPGVDAEAYDVLVVRNDSSLKTKLQKLLSCVPETAFRSRLQYYVTMYLDKRLSKAQFQACCRAYSGLVTSVLGRTEAAARGWLLSAERGLAKIKTTHGEPYELALAELEASKQDLQRASYAITSVRIVVGLMLQAVAGHDFSPVSSHLIADPSNQSTTDLPFTCLTDDDPLGSGVVLYRARKYRMDGKDYGLEFAEPQLPCHEDALLRATFVKNWWLERVQEALYTAARGLDSPSLGLSPELDEPARYWYQQEVAGEFEKRAAMEIRRLEQEREHAGFFRRLFDKLFRKTSKSTEEGGALTGCGSSFGPPVIDVFRPPADVFRNTASMGRGPREVCESACALAAIERTHLTRMREWHAHTALLRAIAPQTAFHGRRGERVPRQLAGREVVGGDSVLDGTTLFNPRFLTYTPGLAGPARLAHVDERTLLALAAQCATNPHTAALLLTLHNFHRYYLCDDVDGRDSRAWTEFGTETDTPAGTPDGATHDHDGATHDHDGATYEHDGATDGHDGAMHDHDGATHDQDGAAHGYDGATYGQARLDMAYLDPEGCTDHSDCSSVRAPGFSDPGLSDPGFPGPVLRSPGLPGVDMSESGLGVCAGADFLLTALEGCVSEVAECVSAASASLRALPSAQEAFYLTERQLRRRLRVVGAAGVKAKGSKAASGSLKCEMLAWLRCREGLSGSAAAAKLAARFWTSPSAARELCDARSDWCALRRAVRVLHAQARRMDAAQDRDAHTTPAELFLWQKADTCGRWAATGARSRFALCYNSLVQQYFLALNTRLDLLHAIAAHLARTLTRPHQCEEAR</sequence>
<gene>
    <name evidence="2" type="ORF">GNI_130120</name>
</gene>
<evidence type="ECO:0000256" key="1">
    <source>
        <dbReference type="SAM" id="MobiDB-lite"/>
    </source>
</evidence>
<comment type="caution">
    <text evidence="2">The sequence shown here is derived from an EMBL/GenBank/DDBJ whole genome shotgun (WGS) entry which is preliminary data.</text>
</comment>
<name>A0A023B1I8_GRENI</name>
<reference evidence="2" key="1">
    <citation type="submission" date="2013-12" db="EMBL/GenBank/DDBJ databases">
        <authorList>
            <person name="Omoto C.K."/>
            <person name="Sibley D."/>
            <person name="Venepally P."/>
            <person name="Hadjithomas M."/>
            <person name="Karamycheva S."/>
            <person name="Brunk B."/>
            <person name="Roos D."/>
            <person name="Caler E."/>
            <person name="Lorenzi H."/>
        </authorList>
    </citation>
    <scope>NUCLEOTIDE SEQUENCE</scope>
</reference>
<evidence type="ECO:0000313" key="2">
    <source>
        <dbReference type="EMBL" id="EZG47985.1"/>
    </source>
</evidence>
<accession>A0A023B1I8</accession>
<dbReference type="RefSeq" id="XP_011132133.1">
    <property type="nucleotide sequence ID" value="XM_011133831.1"/>
</dbReference>